<evidence type="ECO:0000256" key="4">
    <source>
        <dbReference type="ARBA" id="ARBA00022803"/>
    </source>
</evidence>
<organism evidence="7 8">
    <name type="scientific">Triparma strigata</name>
    <dbReference type="NCBI Taxonomy" id="1606541"/>
    <lineage>
        <taxon>Eukaryota</taxon>
        <taxon>Sar</taxon>
        <taxon>Stramenopiles</taxon>
        <taxon>Ochrophyta</taxon>
        <taxon>Bolidophyceae</taxon>
        <taxon>Parmales</taxon>
        <taxon>Triparmaceae</taxon>
        <taxon>Triparma</taxon>
    </lineage>
</organism>
<keyword evidence="3" id="KW-0677">Repeat</keyword>
<dbReference type="GO" id="GO:0016757">
    <property type="term" value="F:glycosyltransferase activity"/>
    <property type="evidence" value="ECO:0007669"/>
    <property type="project" value="TreeGrafter"/>
</dbReference>
<keyword evidence="4" id="KW-0802">TPR repeat</keyword>
<reference evidence="8" key="1">
    <citation type="journal article" date="2023" name="Commun. Biol.">
        <title>Genome analysis of Parmales, the sister group of diatoms, reveals the evolutionary specialization of diatoms from phago-mixotrophs to photoautotrophs.</title>
        <authorList>
            <person name="Ban H."/>
            <person name="Sato S."/>
            <person name="Yoshikawa S."/>
            <person name="Yamada K."/>
            <person name="Nakamura Y."/>
            <person name="Ichinomiya M."/>
            <person name="Sato N."/>
            <person name="Blanc-Mathieu R."/>
            <person name="Endo H."/>
            <person name="Kuwata A."/>
            <person name="Ogata H."/>
        </authorList>
    </citation>
    <scope>NUCLEOTIDE SEQUENCE [LARGE SCALE GENOMIC DNA]</scope>
    <source>
        <strain evidence="8">NIES 3701</strain>
    </source>
</reference>
<dbReference type="OrthoDB" id="9991317at2759"/>
<dbReference type="InterPro" id="IPR029489">
    <property type="entry name" value="OGT/SEC/SPY_C"/>
</dbReference>
<dbReference type="SUPFAM" id="SSF53756">
    <property type="entry name" value="UDP-Glycosyltransferase/glycogen phosphorylase"/>
    <property type="match status" value="1"/>
</dbReference>
<dbReference type="Gene3D" id="3.40.50.2000">
    <property type="entry name" value="Glycogen Phosphorylase B"/>
    <property type="match status" value="1"/>
</dbReference>
<name>A0A9W7BAL7_9STRA</name>
<dbReference type="PANTHER" id="PTHR44998:SF1">
    <property type="entry name" value="UDP-N-ACETYLGLUCOSAMINE--PEPTIDE N-ACETYLGLUCOSAMINYLTRANSFERASE 110 KDA SUBUNIT"/>
    <property type="match status" value="1"/>
</dbReference>
<accession>A0A9W7BAL7</accession>
<proteinExistence type="predicted"/>
<keyword evidence="8" id="KW-1185">Reference proteome</keyword>
<evidence type="ECO:0000259" key="6">
    <source>
        <dbReference type="Pfam" id="PF13844"/>
    </source>
</evidence>
<dbReference type="GO" id="GO:0006493">
    <property type="term" value="P:protein O-linked glycosylation"/>
    <property type="evidence" value="ECO:0007669"/>
    <property type="project" value="TreeGrafter"/>
</dbReference>
<keyword evidence="5" id="KW-0732">Signal</keyword>
<protein>
    <recommendedName>
        <fullName evidence="6">O-GlcNAc transferase C-terminal domain-containing protein</fullName>
    </recommendedName>
</protein>
<comment type="caution">
    <text evidence="7">The sequence shown here is derived from an EMBL/GenBank/DDBJ whole genome shotgun (WGS) entry which is preliminary data.</text>
</comment>
<dbReference type="Proteomes" id="UP001165085">
    <property type="component" value="Unassembled WGS sequence"/>
</dbReference>
<dbReference type="Pfam" id="PF13844">
    <property type="entry name" value="Glyco_transf_41"/>
    <property type="match status" value="1"/>
</dbReference>
<feature type="signal peptide" evidence="5">
    <location>
        <begin position="1"/>
        <end position="29"/>
    </location>
</feature>
<evidence type="ECO:0000256" key="5">
    <source>
        <dbReference type="SAM" id="SignalP"/>
    </source>
</evidence>
<dbReference type="AlphaFoldDB" id="A0A9W7BAL7"/>
<evidence type="ECO:0000256" key="3">
    <source>
        <dbReference type="ARBA" id="ARBA00022737"/>
    </source>
</evidence>
<evidence type="ECO:0000256" key="1">
    <source>
        <dbReference type="ARBA" id="ARBA00004922"/>
    </source>
</evidence>
<evidence type="ECO:0000256" key="2">
    <source>
        <dbReference type="ARBA" id="ARBA00022679"/>
    </source>
</evidence>
<dbReference type="EMBL" id="BRXY01000291">
    <property type="protein sequence ID" value="GMH84202.1"/>
    <property type="molecule type" value="Genomic_DNA"/>
</dbReference>
<feature type="chain" id="PRO_5040991772" description="O-GlcNAc transferase C-terminal domain-containing protein" evidence="5">
    <location>
        <begin position="30"/>
        <end position="854"/>
    </location>
</feature>
<sequence length="854" mass="94843">MRAQHALKNILLLLLALLYITLLPDTSSAAPILPSSHLIPEPEPSLAAGIHPSPHFPYPFSDYGTSRPPTVHSPSSRYHRLIKISWIYVSSPETSPTQPETHYVDFWVDPLTTHVPDAVSAVCISSEFHQFCGGDAGLEIIQTYALHTLSDLFNPRTSLTRLFDRLSAYLEATLNGSSNRYLKTSDATSAEFVMYQNLEISSILVGTTCNSEPGFKHARPGCASPVDLHSKSIGACPFGALDELSGTPDGFKVYPSDHTCSNPTPNTRLSPQQYLVAGQRMTSSSHNNHGIALFYLTIEPYAVDPEKQSDKALFVALSNLASALGAVGEEELMALAFYAALAQPGADPSDNLSDVIKFITHVPPVNPVHTAIYRENWVEDVESLISTIKGGRNSWPFTAAKIRDPVSQIGQTLFHLSHQGSDDRQIMEVLSRLYDSAVVPPSPLPPPPPPPSPQKAKVRVAFVSTLLYDHSIGKMMVQVMRALDSSKFEIVVVGTNYPQYTASPSLPPPSSPDAVISHALKHVMASAPLPFDLSEAAKVLSSLNADIIIYPDIGMSPLTYFLSRLRISNIQTVWWGHPITTGLSTIDYYFGLDYELDHAGEQYEEQLIRFEYINTAPFASVPDGPEITDPLEYFGIQLQQLQQQQPQINCEKTHVYMVLGRLFKIHTSFERIMFKILEEDVCGVIVLITEKQANWNNQVHNRIESHFQEYTETWPPNAKSASNILGRIRYVSYWNYVRILAHADTILDTYPYGGCLTAQEGLSNGKVVITLPSTYVRGRFAGKILEQMGVPHIIATDEADYVRKAVKVASDGAFREALKNDIREGWENNIHRDEEVAEEWGEAFFQIFQSIHHK</sequence>
<comment type="pathway">
    <text evidence="1">Protein modification; protein glycosylation.</text>
</comment>
<feature type="domain" description="O-GlcNAc transferase C-terminal" evidence="6">
    <location>
        <begin position="736"/>
        <end position="823"/>
    </location>
</feature>
<evidence type="ECO:0000313" key="7">
    <source>
        <dbReference type="EMBL" id="GMH84202.1"/>
    </source>
</evidence>
<evidence type="ECO:0000313" key="8">
    <source>
        <dbReference type="Proteomes" id="UP001165085"/>
    </source>
</evidence>
<dbReference type="PANTHER" id="PTHR44998">
    <property type="match status" value="1"/>
</dbReference>
<dbReference type="Gene3D" id="3.40.50.11380">
    <property type="match status" value="1"/>
</dbReference>
<keyword evidence="2" id="KW-0808">Transferase</keyword>
<gene>
    <name evidence="7" type="ORF">TrST_g13487</name>
</gene>